<keyword evidence="2" id="KW-1185">Reference proteome</keyword>
<dbReference type="SUPFAM" id="SSF56436">
    <property type="entry name" value="C-type lectin-like"/>
    <property type="match status" value="1"/>
</dbReference>
<dbReference type="WBParaSite" id="ACRNAN_Path_191.g677.t1">
    <property type="protein sequence ID" value="ACRNAN_Path_191.g677.t1"/>
    <property type="gene ID" value="ACRNAN_Path_191.g677"/>
</dbReference>
<proteinExistence type="predicted"/>
<dbReference type="Gene3D" id="3.10.100.10">
    <property type="entry name" value="Mannose-Binding Protein A, subunit A"/>
    <property type="match status" value="1"/>
</dbReference>
<protein>
    <submittedName>
        <fullName evidence="3">C-type lectin domain-containing protein</fullName>
    </submittedName>
</protein>
<accession>A0A914C481</accession>
<organism evidence="2 3">
    <name type="scientific">Acrobeloides nanus</name>
    <dbReference type="NCBI Taxonomy" id="290746"/>
    <lineage>
        <taxon>Eukaryota</taxon>
        <taxon>Metazoa</taxon>
        <taxon>Ecdysozoa</taxon>
        <taxon>Nematoda</taxon>
        <taxon>Chromadorea</taxon>
        <taxon>Rhabditida</taxon>
        <taxon>Tylenchina</taxon>
        <taxon>Cephalobomorpha</taxon>
        <taxon>Cephaloboidea</taxon>
        <taxon>Cephalobidae</taxon>
        <taxon>Acrobeloides</taxon>
    </lineage>
</organism>
<dbReference type="InterPro" id="IPR001304">
    <property type="entry name" value="C-type_lectin-like"/>
</dbReference>
<evidence type="ECO:0000313" key="2">
    <source>
        <dbReference type="Proteomes" id="UP000887540"/>
    </source>
</evidence>
<dbReference type="PANTHER" id="PTHR22803">
    <property type="entry name" value="MANNOSE, PHOSPHOLIPASE, LECTIN RECEPTOR RELATED"/>
    <property type="match status" value="1"/>
</dbReference>
<name>A0A914C481_9BILA</name>
<dbReference type="Proteomes" id="UP000887540">
    <property type="component" value="Unplaced"/>
</dbReference>
<evidence type="ECO:0000259" key="1">
    <source>
        <dbReference type="PROSITE" id="PS50041"/>
    </source>
</evidence>
<dbReference type="CDD" id="cd00037">
    <property type="entry name" value="CLECT"/>
    <property type="match status" value="1"/>
</dbReference>
<feature type="domain" description="C-type lectin" evidence="1">
    <location>
        <begin position="92"/>
        <end position="172"/>
    </location>
</feature>
<dbReference type="Pfam" id="PF00059">
    <property type="entry name" value="Lectin_C"/>
    <property type="match status" value="1"/>
</dbReference>
<dbReference type="AlphaFoldDB" id="A0A914C481"/>
<reference evidence="3" key="1">
    <citation type="submission" date="2022-11" db="UniProtKB">
        <authorList>
            <consortium name="WormBaseParasite"/>
        </authorList>
    </citation>
    <scope>IDENTIFICATION</scope>
</reference>
<dbReference type="SMART" id="SM00034">
    <property type="entry name" value="CLECT"/>
    <property type="match status" value="1"/>
</dbReference>
<evidence type="ECO:0000313" key="3">
    <source>
        <dbReference type="WBParaSite" id="ACRNAN_Path_191.g677.t1"/>
    </source>
</evidence>
<sequence>MSCIEKMKLYIKTLGEPSSSQNSCISFNAATRSWFARNCSVGGLPYVCKVNATTDNSGYTCPTLPVFTCPAVTCPTPPSYSPCKNGYTYHNMTGNCYKLYSNISFDLGEPRCNQDGAHLASIHSDEENEFITNFAYDPSGGGLWIGLHYLNGYWQWTDQTPLDYTHYGCYRPLPIVVEIGIVFGITTYTNVILH</sequence>
<dbReference type="InterPro" id="IPR016187">
    <property type="entry name" value="CTDL_fold"/>
</dbReference>
<dbReference type="InterPro" id="IPR016186">
    <property type="entry name" value="C-type_lectin-like/link_sf"/>
</dbReference>
<dbReference type="PROSITE" id="PS50041">
    <property type="entry name" value="C_TYPE_LECTIN_2"/>
    <property type="match status" value="1"/>
</dbReference>
<dbReference type="InterPro" id="IPR050111">
    <property type="entry name" value="C-type_lectin/snaclec_domain"/>
</dbReference>